<evidence type="ECO:0000313" key="11">
    <source>
        <dbReference type="EMBL" id="KAF6117969.1"/>
    </source>
</evidence>
<evidence type="ECO:0000256" key="8">
    <source>
        <dbReference type="ARBA" id="ARBA00023273"/>
    </source>
</evidence>
<feature type="coiled-coil region" evidence="9">
    <location>
        <begin position="115"/>
        <end position="142"/>
    </location>
</feature>
<gene>
    <name evidence="11" type="ORF">HJG60_002702</name>
</gene>
<evidence type="ECO:0000256" key="5">
    <source>
        <dbReference type="ARBA" id="ARBA00022737"/>
    </source>
</evidence>
<dbReference type="EMBL" id="JABVXQ010000003">
    <property type="protein sequence ID" value="KAF6117969.1"/>
    <property type="molecule type" value="Genomic_DNA"/>
</dbReference>
<comment type="subcellular location">
    <subcellularLocation>
        <location evidence="1">Cell projection</location>
        <location evidence="1">Cilium</location>
    </subcellularLocation>
    <subcellularLocation>
        <location evidence="2">Cytoplasm</location>
        <location evidence="2">Cytoskeleton</location>
    </subcellularLocation>
</comment>
<keyword evidence="5" id="KW-0677">Repeat</keyword>
<keyword evidence="7" id="KW-0206">Cytoskeleton</keyword>
<evidence type="ECO:0000313" key="12">
    <source>
        <dbReference type="Proteomes" id="UP000664940"/>
    </source>
</evidence>
<evidence type="ECO:0000256" key="9">
    <source>
        <dbReference type="SAM" id="Coils"/>
    </source>
</evidence>
<keyword evidence="3" id="KW-0963">Cytoplasm</keyword>
<organism evidence="11 12">
    <name type="scientific">Phyllostomus discolor</name>
    <name type="common">pale spear-nosed bat</name>
    <dbReference type="NCBI Taxonomy" id="89673"/>
    <lineage>
        <taxon>Eukaryota</taxon>
        <taxon>Metazoa</taxon>
        <taxon>Chordata</taxon>
        <taxon>Craniata</taxon>
        <taxon>Vertebrata</taxon>
        <taxon>Euteleostomi</taxon>
        <taxon>Mammalia</taxon>
        <taxon>Eutheria</taxon>
        <taxon>Laurasiatheria</taxon>
        <taxon>Chiroptera</taxon>
        <taxon>Yangochiroptera</taxon>
        <taxon>Phyllostomidae</taxon>
        <taxon>Phyllostominae</taxon>
        <taxon>Phyllostomus</taxon>
    </lineage>
</organism>
<dbReference type="Proteomes" id="UP000664940">
    <property type="component" value="Unassembled WGS sequence"/>
</dbReference>
<protein>
    <submittedName>
        <fullName evidence="11">Cilia and flagella associated protein 44</fullName>
    </submittedName>
</protein>
<dbReference type="GO" id="GO:0005929">
    <property type="term" value="C:cilium"/>
    <property type="evidence" value="ECO:0007669"/>
    <property type="project" value="UniProtKB-SubCell"/>
</dbReference>
<feature type="compositionally biased region" description="Polar residues" evidence="10">
    <location>
        <begin position="82"/>
        <end position="91"/>
    </location>
</feature>
<keyword evidence="4" id="KW-0853">WD repeat</keyword>
<accession>A0A834ASV5</accession>
<evidence type="ECO:0000256" key="2">
    <source>
        <dbReference type="ARBA" id="ARBA00004245"/>
    </source>
</evidence>
<evidence type="ECO:0000256" key="7">
    <source>
        <dbReference type="ARBA" id="ARBA00023212"/>
    </source>
</evidence>
<proteinExistence type="predicted"/>
<name>A0A834ASV5_9CHIR</name>
<reference evidence="11 12" key="1">
    <citation type="journal article" date="2020" name="Nature">
        <title>Six reference-quality genomes reveal evolution of bat adaptations.</title>
        <authorList>
            <person name="Jebb D."/>
            <person name="Huang Z."/>
            <person name="Pippel M."/>
            <person name="Hughes G.M."/>
            <person name="Lavrichenko K."/>
            <person name="Devanna P."/>
            <person name="Winkler S."/>
            <person name="Jermiin L.S."/>
            <person name="Skirmuntt E.C."/>
            <person name="Katzourakis A."/>
            <person name="Burkitt-Gray L."/>
            <person name="Ray D.A."/>
            <person name="Sullivan K.A.M."/>
            <person name="Roscito J.G."/>
            <person name="Kirilenko B.M."/>
            <person name="Davalos L.M."/>
            <person name="Corthals A.P."/>
            <person name="Power M.L."/>
            <person name="Jones G."/>
            <person name="Ransome R.D."/>
            <person name="Dechmann D.K.N."/>
            <person name="Locatelli A.G."/>
            <person name="Puechmaille S.J."/>
            <person name="Fedrigo O."/>
            <person name="Jarvis E.D."/>
            <person name="Hiller M."/>
            <person name="Vernes S.C."/>
            <person name="Myers E.W."/>
            <person name="Teeling E.C."/>
        </authorList>
    </citation>
    <scope>NUCLEOTIDE SEQUENCE [LARGE SCALE GENOMIC DNA]</scope>
    <source>
        <strain evidence="11">Bat1K_MPI-CBG_1</strain>
    </source>
</reference>
<feature type="compositionally biased region" description="Basic and acidic residues" evidence="10">
    <location>
        <begin position="57"/>
        <end position="81"/>
    </location>
</feature>
<evidence type="ECO:0000256" key="6">
    <source>
        <dbReference type="ARBA" id="ARBA00023054"/>
    </source>
</evidence>
<keyword evidence="11" id="KW-0282">Flagellum</keyword>
<dbReference type="PANTHER" id="PTHR14885">
    <property type="entry name" value="CILIA- AND FLAGELLA-ASSOCIATED PROTEIN 43-RELATED"/>
    <property type="match status" value="1"/>
</dbReference>
<evidence type="ECO:0000256" key="3">
    <source>
        <dbReference type="ARBA" id="ARBA00022490"/>
    </source>
</evidence>
<dbReference type="GO" id="GO:0005856">
    <property type="term" value="C:cytoskeleton"/>
    <property type="evidence" value="ECO:0007669"/>
    <property type="project" value="UniProtKB-SubCell"/>
</dbReference>
<keyword evidence="11" id="KW-0969">Cilium</keyword>
<evidence type="ECO:0000256" key="10">
    <source>
        <dbReference type="SAM" id="MobiDB-lite"/>
    </source>
</evidence>
<sequence>MIKIIKMVISEDTCFFFRFRDSLESDTIVVHAIQSDHKISSYRLSKPSKYSKFKRASQSERRASKLERLEKEGIGRKDSQKDTAGSISVQEESVIEKGKQFRPKTLSQIMVENQIEKTKKLVLKAERARQKIQQRKKQWEDLYKSKPADDYEDPKDVQAIKEAQVYMGDFNLKTAPDYKIPEHMRINAAKKEEELGQLDSMTHSKKMHMNKCILSLRDLKVAVMEEIQCLVQELKHIHSTLHISKHIPIPEIPQIHPEEVPEKRFHYDEEILLAFKQQQMKNKGGKISQAEQAGSTGASARFLRLSTLKDGDLTTRESLARSSRASTFSLEISKLTEFEKADPIDVELEIMKRTEIKNMYMQQYLTNRIKELIVTFDAELHLLRHQKLKLDTQMKLSDLHHVTLFQEMLLLKNFEKQENILQNSVNSLDKEQQDMQV</sequence>
<feature type="region of interest" description="Disordered" evidence="10">
    <location>
        <begin position="52"/>
        <end position="91"/>
    </location>
</feature>
<keyword evidence="6 9" id="KW-0175">Coiled coil</keyword>
<comment type="caution">
    <text evidence="11">The sequence shown here is derived from an EMBL/GenBank/DDBJ whole genome shotgun (WGS) entry which is preliminary data.</text>
</comment>
<evidence type="ECO:0000256" key="1">
    <source>
        <dbReference type="ARBA" id="ARBA00004138"/>
    </source>
</evidence>
<dbReference type="AlphaFoldDB" id="A0A834ASV5"/>
<dbReference type="PANTHER" id="PTHR14885:SF3">
    <property type="entry name" value="CILIA- AND FLAGELLA-ASSOCIATED PROTEIN 44"/>
    <property type="match status" value="1"/>
</dbReference>
<keyword evidence="8" id="KW-0966">Cell projection</keyword>
<evidence type="ECO:0000256" key="4">
    <source>
        <dbReference type="ARBA" id="ARBA00022574"/>
    </source>
</evidence>